<feature type="transmembrane region" description="Helical" evidence="3">
    <location>
        <begin position="183"/>
        <end position="202"/>
    </location>
</feature>
<feature type="transmembrane region" description="Helical" evidence="3">
    <location>
        <begin position="112"/>
        <end position="138"/>
    </location>
</feature>
<dbReference type="InterPro" id="IPR001927">
    <property type="entry name" value="Na/Gal_symport"/>
</dbReference>
<feature type="region of interest" description="Disordered" evidence="2">
    <location>
        <begin position="443"/>
        <end position="464"/>
    </location>
</feature>
<keyword evidence="5" id="KW-1185">Reference proteome</keyword>
<evidence type="ECO:0000256" key="2">
    <source>
        <dbReference type="SAM" id="MobiDB-lite"/>
    </source>
</evidence>
<accession>A0ABN6DQA9</accession>
<comment type="similarity">
    <text evidence="1">Belongs to the sodium:galactoside symporter (TC 2.A.2) family.</text>
</comment>
<protein>
    <submittedName>
        <fullName evidence="4">MFS transporter</fullName>
    </submittedName>
</protein>
<feature type="transmembrane region" description="Helical" evidence="3">
    <location>
        <begin position="296"/>
        <end position="314"/>
    </location>
</feature>
<dbReference type="Pfam" id="PF13347">
    <property type="entry name" value="MFS_2"/>
    <property type="match status" value="1"/>
</dbReference>
<evidence type="ECO:0000313" key="5">
    <source>
        <dbReference type="Proteomes" id="UP000677515"/>
    </source>
</evidence>
<dbReference type="GeneID" id="99867006"/>
<dbReference type="SUPFAM" id="SSF103473">
    <property type="entry name" value="MFS general substrate transporter"/>
    <property type="match status" value="1"/>
</dbReference>
<keyword evidence="3" id="KW-1133">Transmembrane helix</keyword>
<feature type="transmembrane region" description="Helical" evidence="3">
    <location>
        <begin position="402"/>
        <end position="423"/>
    </location>
</feature>
<dbReference type="NCBIfam" id="TIGR00792">
    <property type="entry name" value="gph"/>
    <property type="match status" value="1"/>
</dbReference>
<dbReference type="PANTHER" id="PTHR11328">
    <property type="entry name" value="MAJOR FACILITATOR SUPERFAMILY DOMAIN-CONTAINING PROTEIN"/>
    <property type="match status" value="1"/>
</dbReference>
<evidence type="ECO:0000313" key="4">
    <source>
        <dbReference type="EMBL" id="BCQ35445.1"/>
    </source>
</evidence>
<dbReference type="PANTHER" id="PTHR11328:SF24">
    <property type="entry name" value="MAJOR FACILITATOR SUPERFAMILY (MFS) PROFILE DOMAIN-CONTAINING PROTEIN"/>
    <property type="match status" value="1"/>
</dbReference>
<dbReference type="EMBL" id="AP024329">
    <property type="protein sequence ID" value="BCQ35445.1"/>
    <property type="molecule type" value="Genomic_DNA"/>
</dbReference>
<dbReference type="InterPro" id="IPR039672">
    <property type="entry name" value="MFS_2"/>
</dbReference>
<feature type="transmembrane region" description="Helical" evidence="3">
    <location>
        <begin position="82"/>
        <end position="100"/>
    </location>
</feature>
<gene>
    <name evidence="4" type="ORF">ERHA53_27880</name>
</gene>
<organism evidence="4 5">
    <name type="scientific">Erwinia rhapontici</name>
    <name type="common">Pectobacterium rhapontici</name>
    <dbReference type="NCBI Taxonomy" id="55212"/>
    <lineage>
        <taxon>Bacteria</taxon>
        <taxon>Pseudomonadati</taxon>
        <taxon>Pseudomonadota</taxon>
        <taxon>Gammaproteobacteria</taxon>
        <taxon>Enterobacterales</taxon>
        <taxon>Erwiniaceae</taxon>
        <taxon>Erwinia</taxon>
    </lineage>
</organism>
<evidence type="ECO:0000256" key="1">
    <source>
        <dbReference type="ARBA" id="ARBA00009617"/>
    </source>
</evidence>
<keyword evidence="3" id="KW-0472">Membrane</keyword>
<feature type="transmembrane region" description="Helical" evidence="3">
    <location>
        <begin position="268"/>
        <end position="289"/>
    </location>
</feature>
<feature type="transmembrane region" description="Helical" evidence="3">
    <location>
        <begin position="372"/>
        <end position="390"/>
    </location>
</feature>
<name>A0ABN6DQA9_ERWRD</name>
<reference evidence="4 5" key="1">
    <citation type="submission" date="2021-01" db="EMBL/GenBank/DDBJ databases">
        <title>Complete genome sequence of Erwinia rhapontici MAFF 311153.</title>
        <authorList>
            <person name="Morohoshi T."/>
            <person name="Someya N."/>
        </authorList>
    </citation>
    <scope>NUCLEOTIDE SEQUENCE [LARGE SCALE GENOMIC DNA]</scope>
    <source>
        <strain evidence="4 5">MAFF 311153</strain>
    </source>
</reference>
<sequence>MPTSLFALWRQRLGYGVADLSCNLVWQLISLYLMFFYTDIMGLPAYYAGLMFLVTRLVDGVADVLMGLVIDNTTTRWGRCRPYLLLGAIPFGLLCMLAFYSPELSTTGRLFYAFVTYLCLSFLYTFVNIPYSAMLPFITSDSRERTTLSAVRIVMGSLGSTLVAVLTLPLVKSLGQGDQAQGFLYTAMIFGGIAAFFLLLSFRSVEERIQVQQERMTLPRAWQGLKSNRPWAVFAVNIFLMWGAFFFQTGALVYFFNYYVGDVNITAVAAGISTFVPLLGTLTVPLLAARMKKCHVYLLSSAINVLGMLVMIVADTHVTGLLVGATILSIGAGQRTAIYFSMQADPVDYGEWKTGINTAGILTSVNGFLGKVAMAGAGAITGILLSLGGYHANHAQSTEALLAIKTCYLYIPLVLIILSMIWMGKYYRLDNDYENIRAELARRKASSATETSPSDPDSLPTPQH</sequence>
<dbReference type="RefSeq" id="WP_171148382.1">
    <property type="nucleotide sequence ID" value="NZ_AP024329.1"/>
</dbReference>
<evidence type="ECO:0000256" key="3">
    <source>
        <dbReference type="SAM" id="Phobius"/>
    </source>
</evidence>
<feature type="transmembrane region" description="Helical" evidence="3">
    <location>
        <begin position="12"/>
        <end position="35"/>
    </location>
</feature>
<dbReference type="Gene3D" id="1.20.1250.20">
    <property type="entry name" value="MFS general substrate transporter like domains"/>
    <property type="match status" value="1"/>
</dbReference>
<proteinExistence type="inferred from homology"/>
<feature type="transmembrane region" description="Helical" evidence="3">
    <location>
        <begin position="231"/>
        <end position="256"/>
    </location>
</feature>
<feature type="transmembrane region" description="Helical" evidence="3">
    <location>
        <begin position="47"/>
        <end position="70"/>
    </location>
</feature>
<feature type="compositionally biased region" description="Low complexity" evidence="2">
    <location>
        <begin position="451"/>
        <end position="464"/>
    </location>
</feature>
<dbReference type="InterPro" id="IPR036259">
    <property type="entry name" value="MFS_trans_sf"/>
</dbReference>
<keyword evidence="3" id="KW-0812">Transmembrane</keyword>
<dbReference type="CDD" id="cd17332">
    <property type="entry name" value="MFS_MelB_like"/>
    <property type="match status" value="1"/>
</dbReference>
<feature type="transmembrane region" description="Helical" evidence="3">
    <location>
        <begin position="150"/>
        <end position="171"/>
    </location>
</feature>
<dbReference type="Proteomes" id="UP000677515">
    <property type="component" value="Chromosome"/>
</dbReference>